<comment type="caution">
    <text evidence="1">The sequence shown here is derived from an EMBL/GenBank/DDBJ whole genome shotgun (WGS) entry which is preliminary data.</text>
</comment>
<name>A0AAD4LTA0_9AGAM</name>
<evidence type="ECO:0000313" key="1">
    <source>
        <dbReference type="EMBL" id="KAI0289703.1"/>
    </source>
</evidence>
<reference evidence="1" key="1">
    <citation type="journal article" date="2022" name="New Phytol.">
        <title>Evolutionary transition to the ectomycorrhizal habit in the genomes of a hyperdiverse lineage of mushroom-forming fungi.</title>
        <authorList>
            <person name="Looney B."/>
            <person name="Miyauchi S."/>
            <person name="Morin E."/>
            <person name="Drula E."/>
            <person name="Courty P.E."/>
            <person name="Kohler A."/>
            <person name="Kuo A."/>
            <person name="LaButti K."/>
            <person name="Pangilinan J."/>
            <person name="Lipzen A."/>
            <person name="Riley R."/>
            <person name="Andreopoulos W."/>
            <person name="He G."/>
            <person name="Johnson J."/>
            <person name="Nolan M."/>
            <person name="Tritt A."/>
            <person name="Barry K.W."/>
            <person name="Grigoriev I.V."/>
            <person name="Nagy L.G."/>
            <person name="Hibbett D."/>
            <person name="Henrissat B."/>
            <person name="Matheny P.B."/>
            <person name="Labbe J."/>
            <person name="Martin F.M."/>
        </authorList>
    </citation>
    <scope>NUCLEOTIDE SEQUENCE</scope>
    <source>
        <strain evidence="1">BPL690</strain>
    </source>
</reference>
<dbReference type="Proteomes" id="UP001203297">
    <property type="component" value="Unassembled WGS sequence"/>
</dbReference>
<dbReference type="EMBL" id="WTXG01000084">
    <property type="protein sequence ID" value="KAI0293898.1"/>
    <property type="molecule type" value="Genomic_DNA"/>
</dbReference>
<dbReference type="AlphaFoldDB" id="A0AAD4LTA0"/>
<accession>A0AAD4LTA0</accession>
<organism evidence="1 3">
    <name type="scientific">Multifurca ochricompacta</name>
    <dbReference type="NCBI Taxonomy" id="376703"/>
    <lineage>
        <taxon>Eukaryota</taxon>
        <taxon>Fungi</taxon>
        <taxon>Dikarya</taxon>
        <taxon>Basidiomycota</taxon>
        <taxon>Agaricomycotina</taxon>
        <taxon>Agaricomycetes</taxon>
        <taxon>Russulales</taxon>
        <taxon>Russulaceae</taxon>
        <taxon>Multifurca</taxon>
    </lineage>
</organism>
<evidence type="ECO:0000313" key="3">
    <source>
        <dbReference type="Proteomes" id="UP001203297"/>
    </source>
</evidence>
<evidence type="ECO:0000313" key="2">
    <source>
        <dbReference type="EMBL" id="KAI0293898.1"/>
    </source>
</evidence>
<sequence length="177" mass="19784">MKLIATLATCFNKPASVIQELIPQNTQFAQYGHACQLEGGDVMHAHDFVPLRSDSQDKSFVQYQLAVDKFAHLPHRAPEFHLQDFFGKILCFVIVDIPHSPIHNIKADSFIYAFISQVKISEPATNQCGINYYKDLGPTEFVGLNQIKCVVGCIKDCGKWSIIDQSRLLAQAVAECN</sequence>
<proteinExistence type="predicted"/>
<protein>
    <submittedName>
        <fullName evidence="1">Uncharacterized protein</fullName>
    </submittedName>
</protein>
<keyword evidence="3" id="KW-1185">Reference proteome</keyword>
<dbReference type="EMBL" id="WTXG01000284">
    <property type="protein sequence ID" value="KAI0289703.1"/>
    <property type="molecule type" value="Genomic_DNA"/>
</dbReference>
<gene>
    <name evidence="2" type="ORF">B0F90DRAFT_1641478</name>
    <name evidence="1" type="ORF">B0F90DRAFT_1656527</name>
</gene>